<feature type="compositionally biased region" description="Acidic residues" evidence="6">
    <location>
        <begin position="108"/>
        <end position="118"/>
    </location>
</feature>
<evidence type="ECO:0000256" key="4">
    <source>
        <dbReference type="ARBA" id="ARBA00023157"/>
    </source>
</evidence>
<dbReference type="CDD" id="cd00055">
    <property type="entry name" value="EGF_Lam"/>
    <property type="match status" value="2"/>
</dbReference>
<feature type="region of interest" description="Disordered" evidence="6">
    <location>
        <begin position="804"/>
        <end position="982"/>
    </location>
</feature>
<protein>
    <submittedName>
        <fullName evidence="10">Scavenger receptor class F member 1</fullName>
    </submittedName>
</protein>
<feature type="compositionally biased region" description="Low complexity" evidence="6">
    <location>
        <begin position="935"/>
        <end position="945"/>
    </location>
</feature>
<feature type="compositionally biased region" description="Low complexity" evidence="6">
    <location>
        <begin position="76"/>
        <end position="88"/>
    </location>
</feature>
<sequence length="982" mass="103601">MAAAPCPRTGGRSPVAAVSSLLGVLAPGLTSPLHASDDDYDDKGSWLPAPEAGSVGAQTPGSKIRSFFGPWYRGSSSSDASRPGSAGAWGIVDSQGSRKEETPSQGEEASDPEETDGLEGEHCAGQPGMARLRVLFCLQLLPWAWGSVQELDAAGRNVCVDKRAACAAEEGWVKPGVCRCKPGFFGAHCSSRCPDQYWGPDCKQSCLCHPHGKCNPVTGHCTCHANRWGPLCQFPCPCGPHGRCHPLTGACLCEPGWWAPTCKRQCQCNLSGSRCDPATGQCLCAQGWWGRRCSLPCACHLSPCAQDSGKCECKAGFWGSLCQHPCDCLHGSCSPLTGSCTCSPGYQGRSCRDPCPAGHYGPQCKHSCGHCKRSQPCSPMDGFCLACEPGWNGTLCNQPCLPGRHGENCSQACPQCRGGETCHPKTGACQDCDPGWTGPSCDAPCPDGMFGDRCQLPCPVCIKGRCDPVSGECVCQAGYWGSSCNETCQDGFFGVNCSSPCPCTGGPCHPLSGDCALRSHYQGALIAGVLVPLLLLLLCIACCCCCGTGQVEARDRAAVADADVLSRMKHHMQGVLANLSSMLPCFSLGGYKLPRVTVSHHDTEIPFNPSFIEPPSAAWASDSSFSSFDSDDDGPAYCVPTIAMEDVPAGSELQEGGSPGNELPDATAFNSEDVSQPFIIPRTSSIAKAKRPSVSFAEGTKFGPQCRSGSVEMPSTSRKPKASWGLPKPPPADVEESAQPSGRPNDYENAEPIATGEDSHRPSPRSTPGGRRRVVSSTRHVAQRVEALEAASKVEQNVTTIYMTVGTARRGTRHSGGSQGSGEGPVQAVLKRLGSFQRGKRASKEEPKVCRGPESIQKPPRRALGQERDSTYTPTPPQQRESTKSLGPGTAEPPAEQQQHCPGQRPSPIPAAPGVWDAEAQGEDEAEKSEGPERAGNLEANGQAAAEEEEPKYENVTPYHSSLPRSPSGESPATAAEHEASP</sequence>
<dbReference type="SMART" id="SM00180">
    <property type="entry name" value="EGF_Lam"/>
    <property type="match status" value="5"/>
</dbReference>
<evidence type="ECO:0000259" key="8">
    <source>
        <dbReference type="PROSITE" id="PS50026"/>
    </source>
</evidence>
<feature type="compositionally biased region" description="Polar residues" evidence="6">
    <location>
        <begin position="958"/>
        <end position="971"/>
    </location>
</feature>
<dbReference type="PROSITE" id="PS00022">
    <property type="entry name" value="EGF_1"/>
    <property type="match status" value="3"/>
</dbReference>
<evidence type="ECO:0000256" key="3">
    <source>
        <dbReference type="ARBA" id="ARBA00022737"/>
    </source>
</evidence>
<keyword evidence="1 5" id="KW-0245">EGF-like domain</keyword>
<dbReference type="PANTHER" id="PTHR24043">
    <property type="entry name" value="SCAVENGER RECEPTOR CLASS F"/>
    <property type="match status" value="1"/>
</dbReference>
<feature type="region of interest" description="Disordered" evidence="6">
    <location>
        <begin position="28"/>
        <end position="62"/>
    </location>
</feature>
<dbReference type="Gene3D" id="2.170.300.10">
    <property type="entry name" value="Tie2 ligand-binding domain superfamily"/>
    <property type="match status" value="3"/>
</dbReference>
<dbReference type="InParanoid" id="A0A1U8DEV6"/>
<feature type="compositionally biased region" description="Basic and acidic residues" evidence="6">
    <location>
        <begin position="842"/>
        <end position="851"/>
    </location>
</feature>
<dbReference type="GO" id="GO:0030169">
    <property type="term" value="F:low-density lipoprotein particle binding"/>
    <property type="evidence" value="ECO:0007669"/>
    <property type="project" value="TreeGrafter"/>
</dbReference>
<feature type="disulfide bond" evidence="5">
    <location>
        <begin position="342"/>
        <end position="351"/>
    </location>
</feature>
<dbReference type="Pfam" id="PF00053">
    <property type="entry name" value="EGF_laminin"/>
    <property type="match status" value="2"/>
</dbReference>
<dbReference type="InterPro" id="IPR042635">
    <property type="entry name" value="MEGF10/SREC1/2-like"/>
</dbReference>
<keyword evidence="9" id="KW-1185">Reference proteome</keyword>
<keyword evidence="10" id="KW-0675">Receptor</keyword>
<dbReference type="AlphaFoldDB" id="A0A1U8DEV6"/>
<dbReference type="CTD" id="8578"/>
<evidence type="ECO:0000256" key="1">
    <source>
        <dbReference type="ARBA" id="ARBA00022536"/>
    </source>
</evidence>
<reference evidence="10" key="1">
    <citation type="submission" date="2025-08" db="UniProtKB">
        <authorList>
            <consortium name="RefSeq"/>
        </authorList>
    </citation>
    <scope>IDENTIFICATION</scope>
</reference>
<organism evidence="9 10">
    <name type="scientific">Alligator sinensis</name>
    <name type="common">Chinese alligator</name>
    <dbReference type="NCBI Taxonomy" id="38654"/>
    <lineage>
        <taxon>Eukaryota</taxon>
        <taxon>Metazoa</taxon>
        <taxon>Chordata</taxon>
        <taxon>Craniata</taxon>
        <taxon>Vertebrata</taxon>
        <taxon>Euteleostomi</taxon>
        <taxon>Archelosauria</taxon>
        <taxon>Archosauria</taxon>
        <taxon>Crocodylia</taxon>
        <taxon>Alligatoridae</taxon>
        <taxon>Alligatorinae</taxon>
        <taxon>Alligator</taxon>
    </lineage>
</organism>
<dbReference type="GO" id="GO:0016322">
    <property type="term" value="P:neuron remodeling"/>
    <property type="evidence" value="ECO:0007669"/>
    <property type="project" value="TreeGrafter"/>
</dbReference>
<name>A0A1U8DEV6_ALLSI</name>
<dbReference type="GO" id="GO:0007157">
    <property type="term" value="P:heterophilic cell-cell adhesion via plasma membrane cell adhesion molecules"/>
    <property type="evidence" value="ECO:0007669"/>
    <property type="project" value="TreeGrafter"/>
</dbReference>
<dbReference type="GO" id="GO:0016020">
    <property type="term" value="C:membrane"/>
    <property type="evidence" value="ECO:0007669"/>
    <property type="project" value="TreeGrafter"/>
</dbReference>
<dbReference type="FunFam" id="2.170.300.10:FF:000041">
    <property type="entry name" value="Tyrosine protein kinase receptor tie-1, putative"/>
    <property type="match status" value="1"/>
</dbReference>
<dbReference type="Proteomes" id="UP000189705">
    <property type="component" value="Unplaced"/>
</dbReference>
<evidence type="ECO:0000256" key="5">
    <source>
        <dbReference type="PROSITE-ProRule" id="PRU00076"/>
    </source>
</evidence>
<evidence type="ECO:0000256" key="2">
    <source>
        <dbReference type="ARBA" id="ARBA00022729"/>
    </source>
</evidence>
<dbReference type="PROSITE" id="PS50026">
    <property type="entry name" value="EGF_3"/>
    <property type="match status" value="1"/>
</dbReference>
<dbReference type="RefSeq" id="XP_014379788.2">
    <property type="nucleotide sequence ID" value="XM_014524302.2"/>
</dbReference>
<accession>A0A1U8DEV6</accession>
<evidence type="ECO:0000313" key="10">
    <source>
        <dbReference type="RefSeq" id="XP_014379788.2"/>
    </source>
</evidence>
<feature type="domain" description="EGF-like" evidence="8">
    <location>
        <begin position="318"/>
        <end position="352"/>
    </location>
</feature>
<dbReference type="GeneID" id="102375890"/>
<keyword evidence="4 5" id="KW-1015">Disulfide bond</keyword>
<gene>
    <name evidence="10" type="primary">SCARF1</name>
</gene>
<dbReference type="InterPro" id="IPR002049">
    <property type="entry name" value="LE_dom"/>
</dbReference>
<feature type="region of interest" description="Disordered" evidence="6">
    <location>
        <begin position="650"/>
        <end position="676"/>
    </location>
</feature>
<dbReference type="PRINTS" id="PR00011">
    <property type="entry name" value="EGFLAMININ"/>
</dbReference>
<comment type="caution">
    <text evidence="5">Lacks conserved residue(s) required for the propagation of feature annotation.</text>
</comment>
<keyword evidence="3" id="KW-0677">Repeat</keyword>
<dbReference type="InterPro" id="IPR000742">
    <property type="entry name" value="EGF"/>
</dbReference>
<dbReference type="GO" id="GO:0016358">
    <property type="term" value="P:dendrite development"/>
    <property type="evidence" value="ECO:0007669"/>
    <property type="project" value="TreeGrafter"/>
</dbReference>
<dbReference type="KEGG" id="asn:102375890"/>
<evidence type="ECO:0000256" key="6">
    <source>
        <dbReference type="SAM" id="MobiDB-lite"/>
    </source>
</evidence>
<feature type="region of interest" description="Disordered" evidence="6">
    <location>
        <begin position="689"/>
        <end position="780"/>
    </location>
</feature>
<dbReference type="STRING" id="38654.A0A1U8DEV6"/>
<dbReference type="eggNOG" id="KOG1218">
    <property type="taxonomic scope" value="Eukaryota"/>
</dbReference>
<dbReference type="SMART" id="SM00181">
    <property type="entry name" value="EGF"/>
    <property type="match status" value="7"/>
</dbReference>
<dbReference type="GO" id="GO:0005044">
    <property type="term" value="F:scavenger receptor activity"/>
    <property type="evidence" value="ECO:0007669"/>
    <property type="project" value="InterPro"/>
</dbReference>
<evidence type="ECO:0000313" key="9">
    <source>
        <dbReference type="Proteomes" id="UP000189705"/>
    </source>
</evidence>
<feature type="chain" id="PRO_5018198391" evidence="7">
    <location>
        <begin position="36"/>
        <end position="982"/>
    </location>
</feature>
<keyword evidence="2 7" id="KW-0732">Signal</keyword>
<feature type="signal peptide" evidence="7">
    <location>
        <begin position="1"/>
        <end position="35"/>
    </location>
</feature>
<dbReference type="PANTHER" id="PTHR24043:SF0">
    <property type="entry name" value="SCAVENGER RECEPTOR CLASS F MEMBER 1"/>
    <property type="match status" value="1"/>
</dbReference>
<evidence type="ECO:0000256" key="7">
    <source>
        <dbReference type="SAM" id="SignalP"/>
    </source>
</evidence>
<dbReference type="GO" id="GO:0010976">
    <property type="term" value="P:positive regulation of neuron projection development"/>
    <property type="evidence" value="ECO:0007669"/>
    <property type="project" value="TreeGrafter"/>
</dbReference>
<feature type="region of interest" description="Disordered" evidence="6">
    <location>
        <begin position="76"/>
        <end position="123"/>
    </location>
</feature>
<proteinExistence type="predicted"/>